<proteinExistence type="predicted"/>
<dbReference type="AlphaFoldDB" id="A0A3D8SEM1"/>
<dbReference type="EMBL" id="PDLM01000002">
    <property type="protein sequence ID" value="RDW84790.1"/>
    <property type="molecule type" value="Genomic_DNA"/>
</dbReference>
<keyword evidence="2" id="KW-1185">Reference proteome</keyword>
<gene>
    <name evidence="1" type="ORF">BP6252_02380</name>
</gene>
<evidence type="ECO:0000313" key="1">
    <source>
        <dbReference type="EMBL" id="RDW84790.1"/>
    </source>
</evidence>
<organism evidence="1 2">
    <name type="scientific">Coleophoma cylindrospora</name>
    <dbReference type="NCBI Taxonomy" id="1849047"/>
    <lineage>
        <taxon>Eukaryota</taxon>
        <taxon>Fungi</taxon>
        <taxon>Dikarya</taxon>
        <taxon>Ascomycota</taxon>
        <taxon>Pezizomycotina</taxon>
        <taxon>Leotiomycetes</taxon>
        <taxon>Helotiales</taxon>
        <taxon>Dermateaceae</taxon>
        <taxon>Coleophoma</taxon>
    </lineage>
</organism>
<reference evidence="1 2" key="1">
    <citation type="journal article" date="2018" name="IMA Fungus">
        <title>IMA Genome-F 9: Draft genome sequence of Annulohypoxylon stygium, Aspergillus mulundensis, Berkeleyomyces basicola (syn. Thielaviopsis basicola), Ceratocystis smalleyi, two Cercospora beticola strains, Coleophoma cylindrospora, Fusarium fracticaudum, Phialophora cf. hyalina, and Morchella septimelata.</title>
        <authorList>
            <person name="Wingfield B.D."/>
            <person name="Bills G.F."/>
            <person name="Dong Y."/>
            <person name="Huang W."/>
            <person name="Nel W.J."/>
            <person name="Swalarsk-Parry B.S."/>
            <person name="Vaghefi N."/>
            <person name="Wilken P.M."/>
            <person name="An Z."/>
            <person name="de Beer Z.W."/>
            <person name="De Vos L."/>
            <person name="Chen L."/>
            <person name="Duong T.A."/>
            <person name="Gao Y."/>
            <person name="Hammerbacher A."/>
            <person name="Kikkert J.R."/>
            <person name="Li Y."/>
            <person name="Li H."/>
            <person name="Li K."/>
            <person name="Li Q."/>
            <person name="Liu X."/>
            <person name="Ma X."/>
            <person name="Naidoo K."/>
            <person name="Pethybridge S.J."/>
            <person name="Sun J."/>
            <person name="Steenkamp E.T."/>
            <person name="van der Nest M.A."/>
            <person name="van Wyk S."/>
            <person name="Wingfield M.J."/>
            <person name="Xiong C."/>
            <person name="Yue Q."/>
            <person name="Zhang X."/>
        </authorList>
    </citation>
    <scope>NUCLEOTIDE SEQUENCE [LARGE SCALE GENOMIC DNA]</scope>
    <source>
        <strain evidence="1 2">BP6252</strain>
    </source>
</reference>
<name>A0A3D8SEM1_9HELO</name>
<sequence length="85" mass="9133">MQVAWSVLVSDSWENPEWAASLIQEPPKSCIKAVNVVVKVVSVVARSQGHFDPTVFESQGGGFVGCQVLVNVVSSAAAIVRRSRH</sequence>
<accession>A0A3D8SEM1</accession>
<dbReference type="Proteomes" id="UP000256645">
    <property type="component" value="Unassembled WGS sequence"/>
</dbReference>
<protein>
    <submittedName>
        <fullName evidence="1">Uncharacterized protein</fullName>
    </submittedName>
</protein>
<comment type="caution">
    <text evidence="1">The sequence shown here is derived from an EMBL/GenBank/DDBJ whole genome shotgun (WGS) entry which is preliminary data.</text>
</comment>
<evidence type="ECO:0000313" key="2">
    <source>
        <dbReference type="Proteomes" id="UP000256645"/>
    </source>
</evidence>